<dbReference type="RefSeq" id="WP_185104163.1">
    <property type="nucleotide sequence ID" value="NZ_BAAAXY010000228.1"/>
</dbReference>
<dbReference type="InterPro" id="IPR052897">
    <property type="entry name" value="Sec-Metab_Biosynth_Hydrolase"/>
</dbReference>
<comment type="caution">
    <text evidence="2">The sequence shown here is derived from an EMBL/GenBank/DDBJ whole genome shotgun (WGS) entry which is preliminary data.</text>
</comment>
<dbReference type="PANTHER" id="PTHR37017">
    <property type="entry name" value="AB HYDROLASE-1 DOMAIN-CONTAINING PROTEIN-RELATED"/>
    <property type="match status" value="1"/>
</dbReference>
<protein>
    <submittedName>
        <fullName evidence="2">Pimeloyl-ACP methyl ester carboxylesterase</fullName>
    </submittedName>
</protein>
<evidence type="ECO:0000313" key="3">
    <source>
        <dbReference type="Proteomes" id="UP000565579"/>
    </source>
</evidence>
<dbReference type="Gene3D" id="3.40.50.1820">
    <property type="entry name" value="alpha/beta hydrolase"/>
    <property type="match status" value="1"/>
</dbReference>
<organism evidence="2 3">
    <name type="scientific">Nonomuraea rubra</name>
    <dbReference type="NCBI Taxonomy" id="46180"/>
    <lineage>
        <taxon>Bacteria</taxon>
        <taxon>Bacillati</taxon>
        <taxon>Actinomycetota</taxon>
        <taxon>Actinomycetes</taxon>
        <taxon>Streptosporangiales</taxon>
        <taxon>Streptosporangiaceae</taxon>
        <taxon>Nonomuraea</taxon>
    </lineage>
</organism>
<gene>
    <name evidence="2" type="ORF">HD593_004584</name>
</gene>
<keyword evidence="3" id="KW-1185">Reference proteome</keyword>
<reference evidence="2 3" key="1">
    <citation type="submission" date="2020-08" db="EMBL/GenBank/DDBJ databases">
        <title>Sequencing the genomes of 1000 actinobacteria strains.</title>
        <authorList>
            <person name="Klenk H.-P."/>
        </authorList>
    </citation>
    <scope>NUCLEOTIDE SEQUENCE [LARGE SCALE GENOMIC DNA]</scope>
    <source>
        <strain evidence="2 3">DSM 43768</strain>
    </source>
</reference>
<dbReference type="PANTHER" id="PTHR37017:SF11">
    <property type="entry name" value="ESTERASE_LIPASE_THIOESTERASE DOMAIN-CONTAINING PROTEIN"/>
    <property type="match status" value="1"/>
</dbReference>
<dbReference type="InterPro" id="IPR029058">
    <property type="entry name" value="AB_hydrolase_fold"/>
</dbReference>
<dbReference type="Proteomes" id="UP000565579">
    <property type="component" value="Unassembled WGS sequence"/>
</dbReference>
<sequence length="257" mass="27993">MKRQIVLVPGPWMGAWCWEAVQERLRGHGHDAQAITLPGLASAREDVSHVGLETHVEAVMALLEERDLRDVVLAGHSYAGLVVGQVADRVPDRVAHTVFIEGFLPHDGRSMLHVFPERVRGSELRQIAGNSGRWPAPDASVVGDGQGLTARQAHSLARRFVGHPGRTLSDPAKLNRPLADQRATYVVCSMEHVRGRLSPDVDAMRMAPGWDFETLHTGHWPMISTPGPLADLLARIADGATTVPGAAGERRRTHEDA</sequence>
<dbReference type="Pfam" id="PF12697">
    <property type="entry name" value="Abhydrolase_6"/>
    <property type="match status" value="1"/>
</dbReference>
<proteinExistence type="predicted"/>
<dbReference type="SUPFAM" id="SSF53474">
    <property type="entry name" value="alpha/beta-Hydrolases"/>
    <property type="match status" value="1"/>
</dbReference>
<dbReference type="InterPro" id="IPR000073">
    <property type="entry name" value="AB_hydrolase_1"/>
</dbReference>
<accession>A0A7X0NUC8</accession>
<name>A0A7X0NUC8_9ACTN</name>
<dbReference type="EMBL" id="JACHMI010000001">
    <property type="protein sequence ID" value="MBB6549789.1"/>
    <property type="molecule type" value="Genomic_DNA"/>
</dbReference>
<feature type="domain" description="AB hydrolase-1" evidence="1">
    <location>
        <begin position="5"/>
        <end position="231"/>
    </location>
</feature>
<evidence type="ECO:0000313" key="2">
    <source>
        <dbReference type="EMBL" id="MBB6549789.1"/>
    </source>
</evidence>
<dbReference type="AlphaFoldDB" id="A0A7X0NUC8"/>
<dbReference type="GO" id="GO:0003824">
    <property type="term" value="F:catalytic activity"/>
    <property type="evidence" value="ECO:0007669"/>
    <property type="project" value="UniProtKB-ARBA"/>
</dbReference>
<evidence type="ECO:0000259" key="1">
    <source>
        <dbReference type="Pfam" id="PF12697"/>
    </source>
</evidence>